<dbReference type="KEGG" id="gms:SOIL9_07400"/>
<accession>A0A6P2DAY2</accession>
<dbReference type="PANTHER" id="PTHR46211">
    <property type="entry name" value="GLYCEROPHOSPHORYL DIESTER PHOSPHODIESTERASE"/>
    <property type="match status" value="1"/>
</dbReference>
<dbReference type="Gene3D" id="3.20.20.190">
    <property type="entry name" value="Phosphatidylinositol (PI) phosphodiesterase"/>
    <property type="match status" value="1"/>
</dbReference>
<dbReference type="CDD" id="cd08582">
    <property type="entry name" value="GDPD_like_2"/>
    <property type="match status" value="1"/>
</dbReference>
<feature type="chain" id="PRO_5026661549" description="GP-PDE domain-containing protein" evidence="1">
    <location>
        <begin position="20"/>
        <end position="267"/>
    </location>
</feature>
<proteinExistence type="predicted"/>
<dbReference type="Proteomes" id="UP000464178">
    <property type="component" value="Chromosome"/>
</dbReference>
<dbReference type="Pfam" id="PF03009">
    <property type="entry name" value="GDPD"/>
    <property type="match status" value="1"/>
</dbReference>
<evidence type="ECO:0000259" key="2">
    <source>
        <dbReference type="PROSITE" id="PS51704"/>
    </source>
</evidence>
<gene>
    <name evidence="3" type="ORF">SOIL9_07400</name>
</gene>
<dbReference type="PANTHER" id="PTHR46211:SF1">
    <property type="entry name" value="GLYCEROPHOSPHODIESTER PHOSPHODIESTERASE, CYTOPLASMIC"/>
    <property type="match status" value="1"/>
</dbReference>
<dbReference type="GO" id="GO:0008081">
    <property type="term" value="F:phosphoric diester hydrolase activity"/>
    <property type="evidence" value="ECO:0007669"/>
    <property type="project" value="InterPro"/>
</dbReference>
<dbReference type="AlphaFoldDB" id="A0A6P2DAY2"/>
<evidence type="ECO:0000313" key="3">
    <source>
        <dbReference type="EMBL" id="VTR97394.1"/>
    </source>
</evidence>
<dbReference type="GO" id="GO:0006629">
    <property type="term" value="P:lipid metabolic process"/>
    <property type="evidence" value="ECO:0007669"/>
    <property type="project" value="InterPro"/>
</dbReference>
<dbReference type="SUPFAM" id="SSF51695">
    <property type="entry name" value="PLC-like phosphodiesterases"/>
    <property type="match status" value="1"/>
</dbReference>
<organism evidence="3 4">
    <name type="scientific">Gemmata massiliana</name>
    <dbReference type="NCBI Taxonomy" id="1210884"/>
    <lineage>
        <taxon>Bacteria</taxon>
        <taxon>Pseudomonadati</taxon>
        <taxon>Planctomycetota</taxon>
        <taxon>Planctomycetia</taxon>
        <taxon>Gemmatales</taxon>
        <taxon>Gemmataceae</taxon>
        <taxon>Gemmata</taxon>
    </lineage>
</organism>
<dbReference type="PROSITE" id="PS51704">
    <property type="entry name" value="GP_PDE"/>
    <property type="match status" value="1"/>
</dbReference>
<evidence type="ECO:0000313" key="4">
    <source>
        <dbReference type="Proteomes" id="UP000464178"/>
    </source>
</evidence>
<dbReference type="InterPro" id="IPR030395">
    <property type="entry name" value="GP_PDE_dom"/>
</dbReference>
<name>A0A6P2DAY2_9BACT</name>
<sequence>MTRTLATLMTLLAAGFVNAAEPKVEIVGHRGASFDAPENTVAAIKLAWEQKADASEFDIYLTKDGKLVVIHDATTKRTAGEDKKVADSTLEELRTLDAGKWKGAKFAGEKLPTLDEMLATVPAGKRAFIEVKCGPEAVPEMDRVIKASKLKPEQTCVISFNADVIAATKKARPDLQALWLVSLNTKGKSRTVDELIAKAKEIKADGLDLSATPAVLDKAFAAKIKSAGLKLYVWTVNDADLAKKMIEVGAESITTDKPGWLREQLAK</sequence>
<feature type="signal peptide" evidence="1">
    <location>
        <begin position="1"/>
        <end position="19"/>
    </location>
</feature>
<dbReference type="RefSeq" id="WP_232069826.1">
    <property type="nucleotide sequence ID" value="NZ_LR593886.1"/>
</dbReference>
<evidence type="ECO:0000256" key="1">
    <source>
        <dbReference type="SAM" id="SignalP"/>
    </source>
</evidence>
<dbReference type="EMBL" id="LR593886">
    <property type="protein sequence ID" value="VTR97394.1"/>
    <property type="molecule type" value="Genomic_DNA"/>
</dbReference>
<reference evidence="3 4" key="1">
    <citation type="submission" date="2019-05" db="EMBL/GenBank/DDBJ databases">
        <authorList>
            <consortium name="Science for Life Laboratories"/>
        </authorList>
    </citation>
    <scope>NUCLEOTIDE SEQUENCE [LARGE SCALE GENOMIC DNA]</scope>
    <source>
        <strain evidence="3">Soil9</strain>
    </source>
</reference>
<keyword evidence="4" id="KW-1185">Reference proteome</keyword>
<feature type="domain" description="GP-PDE" evidence="2">
    <location>
        <begin position="24"/>
        <end position="265"/>
    </location>
</feature>
<dbReference type="InterPro" id="IPR017946">
    <property type="entry name" value="PLC-like_Pdiesterase_TIM-brl"/>
</dbReference>
<keyword evidence="1" id="KW-0732">Signal</keyword>
<protein>
    <recommendedName>
        <fullName evidence="2">GP-PDE domain-containing protein</fullName>
    </recommendedName>
</protein>